<proteinExistence type="predicted"/>
<dbReference type="EMBL" id="FXAW01000005">
    <property type="protein sequence ID" value="SMG37558.1"/>
    <property type="molecule type" value="Genomic_DNA"/>
</dbReference>
<keyword evidence="2" id="KW-1185">Reference proteome</keyword>
<name>A0A1X7K9C8_9BACT</name>
<sequence>MKSQNEIIIKNWLEFYKRFKTDFTALNRLFYNLESFNYSFK</sequence>
<evidence type="ECO:0000313" key="2">
    <source>
        <dbReference type="Proteomes" id="UP000193804"/>
    </source>
</evidence>
<accession>A0A1X7K9C8</accession>
<dbReference type="AlphaFoldDB" id="A0A1X7K9C8"/>
<organism evidence="1 2">
    <name type="scientific">Marivirga sericea</name>
    <dbReference type="NCBI Taxonomy" id="1028"/>
    <lineage>
        <taxon>Bacteria</taxon>
        <taxon>Pseudomonadati</taxon>
        <taxon>Bacteroidota</taxon>
        <taxon>Cytophagia</taxon>
        <taxon>Cytophagales</taxon>
        <taxon>Marivirgaceae</taxon>
        <taxon>Marivirga</taxon>
    </lineage>
</organism>
<protein>
    <submittedName>
        <fullName evidence="1">Uncharacterized protein</fullName>
    </submittedName>
</protein>
<reference evidence="2" key="1">
    <citation type="submission" date="2017-04" db="EMBL/GenBank/DDBJ databases">
        <authorList>
            <person name="Varghese N."/>
            <person name="Submissions S."/>
        </authorList>
    </citation>
    <scope>NUCLEOTIDE SEQUENCE [LARGE SCALE GENOMIC DNA]</scope>
    <source>
        <strain evidence="2">DSM 4125</strain>
    </source>
</reference>
<gene>
    <name evidence="1" type="ORF">SAMN05661096_02465</name>
</gene>
<dbReference type="Proteomes" id="UP000193804">
    <property type="component" value="Unassembled WGS sequence"/>
</dbReference>
<evidence type="ECO:0000313" key="1">
    <source>
        <dbReference type="EMBL" id="SMG37558.1"/>
    </source>
</evidence>